<evidence type="ECO:0000259" key="2">
    <source>
        <dbReference type="Pfam" id="PF04909"/>
    </source>
</evidence>
<dbReference type="SUPFAM" id="SSF51556">
    <property type="entry name" value="Metallo-dependent hydrolases"/>
    <property type="match status" value="1"/>
</dbReference>
<comment type="caution">
    <text evidence="3">The sequence shown here is derived from an EMBL/GenBank/DDBJ whole genome shotgun (WGS) entry which is preliminary data.</text>
</comment>
<dbReference type="AlphaFoldDB" id="A0ABD5Y2C4"/>
<dbReference type="RefSeq" id="WP_274322624.1">
    <property type="nucleotide sequence ID" value="NZ_CP118158.1"/>
</dbReference>
<proteinExistence type="inferred from homology"/>
<sequence>MVLDSHTHTWGPPSDDHPWVNGPLVDGSVDSFSVDTVFRNEKLLDEMDAVGVDEAVVVGYPICEWTDNWYTVEAAREHDRLYGVVMLDQFADGAADDLREAMAVDGVLGFRLGGLCPYDRMWETFDRSVTWLRDAAEETEFWEAAAETDALVQILVRGEQLDQALELVERYPDLTYLFDHFAYAEPDEPLGEGVYETFSALAEYDSVGVKVSEIVHQSDEGHPYADMHDHVRWLLDEFGRERVVWGSDFPNVSDEATYGETLSWVDAVDDLSTGDRKWLTDRAFRRHVDL</sequence>
<gene>
    <name evidence="3" type="ORF">ACFQMA_17105</name>
</gene>
<evidence type="ECO:0000256" key="1">
    <source>
        <dbReference type="ARBA" id="ARBA00038310"/>
    </source>
</evidence>
<accession>A0ABD5Y2C4</accession>
<protein>
    <submittedName>
        <fullName evidence="3">Amidohydrolase family protein</fullName>
    </submittedName>
</protein>
<dbReference type="EMBL" id="JBHTAS010000001">
    <property type="protein sequence ID" value="MFC7141543.1"/>
    <property type="molecule type" value="Genomic_DNA"/>
</dbReference>
<comment type="similarity">
    <text evidence="1">Belongs to the metallo-dependent hydrolases superfamily.</text>
</comment>
<dbReference type="GeneID" id="78821859"/>
<evidence type="ECO:0000313" key="3">
    <source>
        <dbReference type="EMBL" id="MFC7141543.1"/>
    </source>
</evidence>
<reference evidence="3 4" key="1">
    <citation type="journal article" date="2019" name="Int. J. Syst. Evol. Microbiol.">
        <title>The Global Catalogue of Microorganisms (GCM) 10K type strain sequencing project: providing services to taxonomists for standard genome sequencing and annotation.</title>
        <authorList>
            <consortium name="The Broad Institute Genomics Platform"/>
            <consortium name="The Broad Institute Genome Sequencing Center for Infectious Disease"/>
            <person name="Wu L."/>
            <person name="Ma J."/>
        </authorList>
    </citation>
    <scope>NUCLEOTIDE SEQUENCE [LARGE SCALE GENOMIC DNA]</scope>
    <source>
        <strain evidence="3 4">XZYJT29</strain>
    </source>
</reference>
<dbReference type="InterPro" id="IPR032466">
    <property type="entry name" value="Metal_Hydrolase"/>
</dbReference>
<dbReference type="InterPro" id="IPR052350">
    <property type="entry name" value="Metallo-dep_Lactonases"/>
</dbReference>
<dbReference type="InterPro" id="IPR006680">
    <property type="entry name" value="Amidohydro-rel"/>
</dbReference>
<organism evidence="3 4">
    <name type="scientific">Halosimplex aquaticum</name>
    <dbReference type="NCBI Taxonomy" id="3026162"/>
    <lineage>
        <taxon>Archaea</taxon>
        <taxon>Methanobacteriati</taxon>
        <taxon>Methanobacteriota</taxon>
        <taxon>Stenosarchaea group</taxon>
        <taxon>Halobacteria</taxon>
        <taxon>Halobacteriales</taxon>
        <taxon>Haloarculaceae</taxon>
        <taxon>Halosimplex</taxon>
    </lineage>
</organism>
<evidence type="ECO:0000313" key="4">
    <source>
        <dbReference type="Proteomes" id="UP001596432"/>
    </source>
</evidence>
<name>A0ABD5Y2C4_9EURY</name>
<dbReference type="Proteomes" id="UP001596432">
    <property type="component" value="Unassembled WGS sequence"/>
</dbReference>
<keyword evidence="4" id="KW-1185">Reference proteome</keyword>
<dbReference type="PANTHER" id="PTHR43569:SF2">
    <property type="entry name" value="AMIDOHYDROLASE-RELATED DOMAIN-CONTAINING PROTEIN"/>
    <property type="match status" value="1"/>
</dbReference>
<dbReference type="Gene3D" id="3.20.20.140">
    <property type="entry name" value="Metal-dependent hydrolases"/>
    <property type="match status" value="1"/>
</dbReference>
<dbReference type="Pfam" id="PF04909">
    <property type="entry name" value="Amidohydro_2"/>
    <property type="match status" value="1"/>
</dbReference>
<feature type="domain" description="Amidohydrolase-related" evidence="2">
    <location>
        <begin position="4"/>
        <end position="277"/>
    </location>
</feature>
<dbReference type="PANTHER" id="PTHR43569">
    <property type="entry name" value="AMIDOHYDROLASE"/>
    <property type="match status" value="1"/>
</dbReference>